<dbReference type="Gene3D" id="3.30.420.10">
    <property type="entry name" value="Ribonuclease H-like superfamily/Ribonuclease H"/>
    <property type="match status" value="1"/>
</dbReference>
<dbReference type="InterPro" id="IPR036397">
    <property type="entry name" value="RNaseH_sf"/>
</dbReference>
<comment type="caution">
    <text evidence="3">The sequence shown here is derived from an EMBL/GenBank/DDBJ whole genome shotgun (WGS) entry which is preliminary data.</text>
</comment>
<dbReference type="Proteomes" id="UP001501170">
    <property type="component" value="Unassembled WGS sequence"/>
</dbReference>
<name>A0ABP5UT22_9ACTN</name>
<dbReference type="NCBIfam" id="NF033577">
    <property type="entry name" value="transpos_IS481"/>
    <property type="match status" value="1"/>
</dbReference>
<protein>
    <submittedName>
        <fullName evidence="3">IS481 family transposase</fullName>
    </submittedName>
</protein>
<dbReference type="EMBL" id="BAAARB010000017">
    <property type="protein sequence ID" value="GAA2387217.1"/>
    <property type="molecule type" value="Genomic_DNA"/>
</dbReference>
<evidence type="ECO:0000313" key="3">
    <source>
        <dbReference type="EMBL" id="GAA2387217.1"/>
    </source>
</evidence>
<feature type="domain" description="Integrase catalytic" evidence="2">
    <location>
        <begin position="126"/>
        <end position="296"/>
    </location>
</feature>
<dbReference type="Pfam" id="PF13551">
    <property type="entry name" value="HTH_29"/>
    <property type="match status" value="1"/>
</dbReference>
<feature type="compositionally biased region" description="Basic and acidic residues" evidence="1">
    <location>
        <begin position="366"/>
        <end position="376"/>
    </location>
</feature>
<reference evidence="4" key="1">
    <citation type="journal article" date="2019" name="Int. J. Syst. Evol. Microbiol.">
        <title>The Global Catalogue of Microorganisms (GCM) 10K type strain sequencing project: providing services to taxonomists for standard genome sequencing and annotation.</title>
        <authorList>
            <consortium name="The Broad Institute Genomics Platform"/>
            <consortium name="The Broad Institute Genome Sequencing Center for Infectious Disease"/>
            <person name="Wu L."/>
            <person name="Ma J."/>
        </authorList>
    </citation>
    <scope>NUCLEOTIDE SEQUENCE [LARGE SCALE GENOMIC DNA]</scope>
    <source>
        <strain evidence="4">JCM 16227</strain>
    </source>
</reference>
<sequence length="391" mass="44643">MIVRAVRDQHLTPTQAAARYRVSRQWVYELLKRYDREGPAGLVPRSRAPRHRPGTTPAVITDRIIALRRQLTAEGKDAGPATIGWHLHREGLQVPAASTIRRILHAAGLITPEPRKRPRSSYIRFEADLPNECWQADITHWYLAHGDRVEILDFLDDHSRFLLHISTQNAYTGTDVVTVMNALINQYGAPSSTLTDNGMVFTTRLTARNAGRNGFEKLLEAHHITQKNGSPGHPQTQGKIERFHQTLKRWLRARPRPTTIEDLQAHLNDFRTWYNTDRPHRSLGRRTPCQAYTALAKAHPQTTTEPEWRTRTDRIDNHGKVSLRYAGRLRHLGMGRANIGQPVLMLIHDHDVITTHAETGTIIATHHIDDTRDYQPPDKNTPTTREPPEKQ</sequence>
<accession>A0ABP5UT22</accession>
<dbReference type="PROSITE" id="PS50994">
    <property type="entry name" value="INTEGRASE"/>
    <property type="match status" value="1"/>
</dbReference>
<proteinExistence type="predicted"/>
<keyword evidence="4" id="KW-1185">Reference proteome</keyword>
<dbReference type="PANTHER" id="PTHR35004:SF7">
    <property type="entry name" value="INTEGRASE PROTEIN"/>
    <property type="match status" value="1"/>
</dbReference>
<dbReference type="SUPFAM" id="SSF46689">
    <property type="entry name" value="Homeodomain-like"/>
    <property type="match status" value="1"/>
</dbReference>
<dbReference type="SUPFAM" id="SSF53098">
    <property type="entry name" value="Ribonuclease H-like"/>
    <property type="match status" value="1"/>
</dbReference>
<dbReference type="PANTHER" id="PTHR35004">
    <property type="entry name" value="TRANSPOSASE RV3428C-RELATED"/>
    <property type="match status" value="1"/>
</dbReference>
<dbReference type="InterPro" id="IPR047656">
    <property type="entry name" value="IS481-like_transpos"/>
</dbReference>
<evidence type="ECO:0000259" key="2">
    <source>
        <dbReference type="PROSITE" id="PS50994"/>
    </source>
</evidence>
<organism evidence="3 4">
    <name type="scientific">Gordonia cholesterolivorans</name>
    <dbReference type="NCBI Taxonomy" id="559625"/>
    <lineage>
        <taxon>Bacteria</taxon>
        <taxon>Bacillati</taxon>
        <taxon>Actinomycetota</taxon>
        <taxon>Actinomycetes</taxon>
        <taxon>Mycobacteriales</taxon>
        <taxon>Gordoniaceae</taxon>
        <taxon>Gordonia</taxon>
    </lineage>
</organism>
<dbReference type="InterPro" id="IPR009057">
    <property type="entry name" value="Homeodomain-like_sf"/>
</dbReference>
<evidence type="ECO:0000313" key="4">
    <source>
        <dbReference type="Proteomes" id="UP001501170"/>
    </source>
</evidence>
<evidence type="ECO:0000256" key="1">
    <source>
        <dbReference type="SAM" id="MobiDB-lite"/>
    </source>
</evidence>
<dbReference type="Pfam" id="PF13683">
    <property type="entry name" value="rve_3"/>
    <property type="match status" value="1"/>
</dbReference>
<feature type="region of interest" description="Disordered" evidence="1">
    <location>
        <begin position="365"/>
        <end position="391"/>
    </location>
</feature>
<dbReference type="InterPro" id="IPR012337">
    <property type="entry name" value="RNaseH-like_sf"/>
</dbReference>
<dbReference type="InterPro" id="IPR001584">
    <property type="entry name" value="Integrase_cat-core"/>
</dbReference>
<gene>
    <name evidence="3" type="ORF">GCM10009855_29160</name>
</gene>